<dbReference type="AlphaFoldDB" id="A0A9D1D9Q3"/>
<evidence type="ECO:0000313" key="2">
    <source>
        <dbReference type="Proteomes" id="UP000886757"/>
    </source>
</evidence>
<protein>
    <submittedName>
        <fullName evidence="1">Uncharacterized protein</fullName>
    </submittedName>
</protein>
<dbReference type="EMBL" id="DVGK01000080">
    <property type="protein sequence ID" value="HIR13677.1"/>
    <property type="molecule type" value="Genomic_DNA"/>
</dbReference>
<comment type="caution">
    <text evidence="1">The sequence shown here is derived from an EMBL/GenBank/DDBJ whole genome shotgun (WGS) entry which is preliminary data.</text>
</comment>
<gene>
    <name evidence="1" type="ORF">IAB31_07125</name>
</gene>
<evidence type="ECO:0000313" key="1">
    <source>
        <dbReference type="EMBL" id="HIR13677.1"/>
    </source>
</evidence>
<name>A0A9D1D9Q3_9FIRM</name>
<accession>A0A9D1D9Q3</accession>
<organism evidence="1 2">
    <name type="scientific">Candidatus Choladousia intestinavium</name>
    <dbReference type="NCBI Taxonomy" id="2840727"/>
    <lineage>
        <taxon>Bacteria</taxon>
        <taxon>Bacillati</taxon>
        <taxon>Bacillota</taxon>
        <taxon>Clostridia</taxon>
        <taxon>Lachnospirales</taxon>
        <taxon>Lachnospiraceae</taxon>
        <taxon>Lachnospiraceae incertae sedis</taxon>
        <taxon>Candidatus Choladousia</taxon>
    </lineage>
</organism>
<sequence>MIGLNDYLHPKDRQLFGQLLEQKAVTRLFDWCRRNCLDEAYQYAYQASCLRITEKTLPSVYRIIEKACREFGVKIPKCYLSHNYDRKAELAGIFEPILIFSEEYIDRAGSERLYGTVAGQAAGIAAGHYRGLGLEWIFEVCADLLPVPQAGLTAVKALLNDWKRCRWFTCDRAFFLATKNYSLTLESLFDLNVPEEILSRFRLGTGRDGYQRQLLRYKEASAPAEIAGMIQSLQTDTAWIPERYTELQAFCSSRLEGG</sequence>
<reference evidence="1" key="2">
    <citation type="journal article" date="2021" name="PeerJ">
        <title>Extensive microbial diversity within the chicken gut microbiome revealed by metagenomics and culture.</title>
        <authorList>
            <person name="Gilroy R."/>
            <person name="Ravi A."/>
            <person name="Getino M."/>
            <person name="Pursley I."/>
            <person name="Horton D.L."/>
            <person name="Alikhan N.F."/>
            <person name="Baker D."/>
            <person name="Gharbi K."/>
            <person name="Hall N."/>
            <person name="Watson M."/>
            <person name="Adriaenssens E.M."/>
            <person name="Foster-Nyarko E."/>
            <person name="Jarju S."/>
            <person name="Secka A."/>
            <person name="Antonio M."/>
            <person name="Oren A."/>
            <person name="Chaudhuri R.R."/>
            <person name="La Ragione R."/>
            <person name="Hildebrand F."/>
            <person name="Pallen M.J."/>
        </authorList>
    </citation>
    <scope>NUCLEOTIDE SEQUENCE</scope>
    <source>
        <strain evidence="1">ChiSjej4B22-8148</strain>
    </source>
</reference>
<reference evidence="1" key="1">
    <citation type="submission" date="2020-10" db="EMBL/GenBank/DDBJ databases">
        <authorList>
            <person name="Gilroy R."/>
        </authorList>
    </citation>
    <scope>NUCLEOTIDE SEQUENCE</scope>
    <source>
        <strain evidence="1">ChiSjej4B22-8148</strain>
    </source>
</reference>
<dbReference type="Proteomes" id="UP000886757">
    <property type="component" value="Unassembled WGS sequence"/>
</dbReference>
<proteinExistence type="predicted"/>